<organism evidence="1">
    <name type="scientific">viral metagenome</name>
    <dbReference type="NCBI Taxonomy" id="1070528"/>
    <lineage>
        <taxon>unclassified sequences</taxon>
        <taxon>metagenomes</taxon>
        <taxon>organismal metagenomes</taxon>
    </lineage>
</organism>
<dbReference type="EMBL" id="MT141348">
    <property type="protein sequence ID" value="QJA58960.1"/>
    <property type="molecule type" value="Genomic_DNA"/>
</dbReference>
<accession>A0A6M3IMS8</accession>
<reference evidence="1" key="1">
    <citation type="submission" date="2020-03" db="EMBL/GenBank/DDBJ databases">
        <title>The deep terrestrial virosphere.</title>
        <authorList>
            <person name="Holmfeldt K."/>
            <person name="Nilsson E."/>
            <person name="Simone D."/>
            <person name="Lopez-Fernandez M."/>
            <person name="Wu X."/>
            <person name="de Brujin I."/>
            <person name="Lundin D."/>
            <person name="Andersson A."/>
            <person name="Bertilsson S."/>
            <person name="Dopson M."/>
        </authorList>
    </citation>
    <scope>NUCLEOTIDE SEQUENCE</scope>
    <source>
        <strain evidence="1">MM415B01380</strain>
    </source>
</reference>
<proteinExistence type="predicted"/>
<dbReference type="AlphaFoldDB" id="A0A6M3IMS8"/>
<protein>
    <submittedName>
        <fullName evidence="1">Uncharacterized protein</fullName>
    </submittedName>
</protein>
<gene>
    <name evidence="1" type="ORF">MM415B01380_0017</name>
</gene>
<name>A0A6M3IMS8_9ZZZZ</name>
<evidence type="ECO:0000313" key="1">
    <source>
        <dbReference type="EMBL" id="QJA58960.1"/>
    </source>
</evidence>
<sequence length="95" mass="10242">MSNTFSSSHDPAILNHIPPDAFVQVRRDTLLPDRLAILMRKLGDTTNDSVSVEYSPNSLSPFTVSNGYHDIGYYLIGGGDDPAAIIAAHLATVTK</sequence>